<proteinExistence type="inferred from homology"/>
<dbReference type="SMART" id="SM01057">
    <property type="entry name" value="Carb_anhydrase"/>
    <property type="match status" value="1"/>
</dbReference>
<accession>A0ABU6JFJ3</accession>
<comment type="similarity">
    <text evidence="1">Belongs to the alpha-carbonic anhydrase family.</text>
</comment>
<dbReference type="InterPro" id="IPR036398">
    <property type="entry name" value="CA_dom_sf"/>
</dbReference>
<dbReference type="Gene3D" id="3.10.200.10">
    <property type="entry name" value="Alpha carbonic anhydrase"/>
    <property type="match status" value="1"/>
</dbReference>
<evidence type="ECO:0000256" key="2">
    <source>
        <dbReference type="ARBA" id="ARBA00012925"/>
    </source>
</evidence>
<gene>
    <name evidence="10" type="ORF">RY831_24335</name>
</gene>
<dbReference type="Pfam" id="PF00194">
    <property type="entry name" value="Carb_anhydrase"/>
    <property type="match status" value="1"/>
</dbReference>
<keyword evidence="3" id="KW-0479">Metal-binding</keyword>
<evidence type="ECO:0000256" key="6">
    <source>
        <dbReference type="ARBA" id="ARBA00048348"/>
    </source>
</evidence>
<reference evidence="10 11" key="1">
    <citation type="submission" date="2023-10" db="EMBL/GenBank/DDBJ databases">
        <title>Noviherbaspirillum sp. CPCC 100848 genome assembly.</title>
        <authorList>
            <person name="Li X.Y."/>
            <person name="Fang X.M."/>
        </authorList>
    </citation>
    <scope>NUCLEOTIDE SEQUENCE [LARGE SCALE GENOMIC DNA]</scope>
    <source>
        <strain evidence="10 11">CPCC 100848</strain>
    </source>
</reference>
<dbReference type="EMBL" id="JAWIIV010000028">
    <property type="protein sequence ID" value="MEC4722295.1"/>
    <property type="molecule type" value="Genomic_DNA"/>
</dbReference>
<evidence type="ECO:0000256" key="3">
    <source>
        <dbReference type="ARBA" id="ARBA00022723"/>
    </source>
</evidence>
<sequence length="312" mass="34412">MPNNRFFSLAALSLGICFSHSALAGADSAAVNLARAAELAAIRAKHEQTEREVAAIMRARQEEIRRERGGSRPKASAAGETTAPPAPPVERWSYEGETGPLRWGKINPAWAKCHSGNRQSPIDIREGIQVELETINFDYRPASYNVVNNGYTVQVNFGAGNRISLTGRTYELLQFHFHHPAEETVGGRGFPMVAHLVHKDAEGRLAVVALLVESGNPNPVVQAVWNNLPLEQNEPLVPITALDMSQILPERREYYTYMGSLTTPPCSEGVLWIVMKEPIKLSPQQIAIFARLYPMNARPVQATAGRLIKESQ</sequence>
<dbReference type="PANTHER" id="PTHR18952">
    <property type="entry name" value="CARBONIC ANHYDRASE"/>
    <property type="match status" value="1"/>
</dbReference>
<dbReference type="PROSITE" id="PS51144">
    <property type="entry name" value="ALPHA_CA_2"/>
    <property type="match status" value="1"/>
</dbReference>
<evidence type="ECO:0000256" key="8">
    <source>
        <dbReference type="SAM" id="SignalP"/>
    </source>
</evidence>
<evidence type="ECO:0000256" key="1">
    <source>
        <dbReference type="ARBA" id="ARBA00010718"/>
    </source>
</evidence>
<evidence type="ECO:0000256" key="7">
    <source>
        <dbReference type="SAM" id="MobiDB-lite"/>
    </source>
</evidence>
<dbReference type="CDD" id="cd03124">
    <property type="entry name" value="alpha_CA_prokaryotic_like"/>
    <property type="match status" value="1"/>
</dbReference>
<feature type="domain" description="Alpha-carbonic anhydrase" evidence="9">
    <location>
        <begin position="90"/>
        <end position="312"/>
    </location>
</feature>
<feature type="chain" id="PRO_5046158893" description="carbonic anhydrase" evidence="8">
    <location>
        <begin position="25"/>
        <end position="312"/>
    </location>
</feature>
<keyword evidence="8" id="KW-0732">Signal</keyword>
<organism evidence="10 11">
    <name type="scientific">Noviherbaspirillum album</name>
    <dbReference type="NCBI Taxonomy" id="3080276"/>
    <lineage>
        <taxon>Bacteria</taxon>
        <taxon>Pseudomonadati</taxon>
        <taxon>Pseudomonadota</taxon>
        <taxon>Betaproteobacteria</taxon>
        <taxon>Burkholderiales</taxon>
        <taxon>Oxalobacteraceae</taxon>
        <taxon>Noviherbaspirillum</taxon>
    </lineage>
</organism>
<dbReference type="InterPro" id="IPR023561">
    <property type="entry name" value="Carbonic_anhydrase_a-class"/>
</dbReference>
<dbReference type="Proteomes" id="UP001352263">
    <property type="component" value="Unassembled WGS sequence"/>
</dbReference>
<protein>
    <recommendedName>
        <fullName evidence="2">carbonic anhydrase</fullName>
        <ecNumber evidence="2">4.2.1.1</ecNumber>
    </recommendedName>
</protein>
<evidence type="ECO:0000259" key="9">
    <source>
        <dbReference type="PROSITE" id="PS51144"/>
    </source>
</evidence>
<evidence type="ECO:0000256" key="5">
    <source>
        <dbReference type="ARBA" id="ARBA00023239"/>
    </source>
</evidence>
<dbReference type="InterPro" id="IPR041891">
    <property type="entry name" value="Alpha_CA_prokaryot-like"/>
</dbReference>
<dbReference type="EC" id="4.2.1.1" evidence="2"/>
<feature type="region of interest" description="Disordered" evidence="7">
    <location>
        <begin position="61"/>
        <end position="94"/>
    </location>
</feature>
<dbReference type="RefSeq" id="WP_326508972.1">
    <property type="nucleotide sequence ID" value="NZ_JAWIIV010000028.1"/>
</dbReference>
<dbReference type="InterPro" id="IPR001148">
    <property type="entry name" value="CA_dom"/>
</dbReference>
<keyword evidence="5" id="KW-0456">Lyase</keyword>
<evidence type="ECO:0000313" key="11">
    <source>
        <dbReference type="Proteomes" id="UP001352263"/>
    </source>
</evidence>
<comment type="caution">
    <text evidence="10">The sequence shown here is derived from an EMBL/GenBank/DDBJ whole genome shotgun (WGS) entry which is preliminary data.</text>
</comment>
<evidence type="ECO:0000256" key="4">
    <source>
        <dbReference type="ARBA" id="ARBA00022833"/>
    </source>
</evidence>
<keyword evidence="4" id="KW-0862">Zinc</keyword>
<name>A0ABU6JFJ3_9BURK</name>
<keyword evidence="11" id="KW-1185">Reference proteome</keyword>
<dbReference type="SUPFAM" id="SSF51069">
    <property type="entry name" value="Carbonic anhydrase"/>
    <property type="match status" value="1"/>
</dbReference>
<feature type="compositionally biased region" description="Basic and acidic residues" evidence="7">
    <location>
        <begin position="61"/>
        <end position="70"/>
    </location>
</feature>
<evidence type="ECO:0000313" key="10">
    <source>
        <dbReference type="EMBL" id="MEC4722295.1"/>
    </source>
</evidence>
<feature type="signal peptide" evidence="8">
    <location>
        <begin position="1"/>
        <end position="24"/>
    </location>
</feature>
<comment type="catalytic activity">
    <reaction evidence="6">
        <text>hydrogencarbonate + H(+) = CO2 + H2O</text>
        <dbReference type="Rhea" id="RHEA:10748"/>
        <dbReference type="ChEBI" id="CHEBI:15377"/>
        <dbReference type="ChEBI" id="CHEBI:15378"/>
        <dbReference type="ChEBI" id="CHEBI:16526"/>
        <dbReference type="ChEBI" id="CHEBI:17544"/>
        <dbReference type="EC" id="4.2.1.1"/>
    </reaction>
</comment>
<dbReference type="PANTHER" id="PTHR18952:SF265">
    <property type="entry name" value="CARBONIC ANHYDRASE"/>
    <property type="match status" value="1"/>
</dbReference>